<feature type="domain" description="Helicase ATP-binding" evidence="3">
    <location>
        <begin position="64"/>
        <end position="244"/>
    </location>
</feature>
<dbReference type="PANTHER" id="PTHR47957">
    <property type="entry name" value="ATP-DEPENDENT HELICASE HRQ1"/>
    <property type="match status" value="1"/>
</dbReference>
<dbReference type="GO" id="GO:0005524">
    <property type="term" value="F:ATP binding"/>
    <property type="evidence" value="ECO:0007669"/>
    <property type="project" value="UniProtKB-KW"/>
</dbReference>
<dbReference type="SMART" id="SM00490">
    <property type="entry name" value="HELICc"/>
    <property type="match status" value="1"/>
</dbReference>
<keyword evidence="5" id="KW-0378">Hydrolase</keyword>
<dbReference type="InterPro" id="IPR055227">
    <property type="entry name" value="HRQ1_WHD"/>
</dbReference>
<evidence type="ECO:0000259" key="4">
    <source>
        <dbReference type="PROSITE" id="PS51194"/>
    </source>
</evidence>
<dbReference type="CDD" id="cd17923">
    <property type="entry name" value="DEXHc_Hrq1-like"/>
    <property type="match status" value="1"/>
</dbReference>
<organism evidence="5 6">
    <name type="scientific">Leptonema illini</name>
    <dbReference type="NCBI Taxonomy" id="183"/>
    <lineage>
        <taxon>Bacteria</taxon>
        <taxon>Pseudomonadati</taxon>
        <taxon>Spirochaetota</taxon>
        <taxon>Spirochaetia</taxon>
        <taxon>Leptospirales</taxon>
        <taxon>Leptospiraceae</taxon>
        <taxon>Leptonema</taxon>
    </lineage>
</organism>
<evidence type="ECO:0000313" key="5">
    <source>
        <dbReference type="EMBL" id="KAB2935454.1"/>
    </source>
</evidence>
<gene>
    <name evidence="5" type="ORF">F9K24_01625</name>
</gene>
<dbReference type="Pfam" id="PF00270">
    <property type="entry name" value="DEAD"/>
    <property type="match status" value="1"/>
</dbReference>
<dbReference type="GO" id="GO:0006289">
    <property type="term" value="P:nucleotide-excision repair"/>
    <property type="evidence" value="ECO:0007669"/>
    <property type="project" value="TreeGrafter"/>
</dbReference>
<name>A0A833H5B5_9LEPT</name>
<accession>A0A833H5B5</accession>
<sequence length="757" mass="84764">MNVSQLIDFLQKNERFAANISSLHEIPAREERSIEIPEDLPAPLKTMLQAQGIKRLYIHQAETYRRMREGRDVVVVTPTASGKSLSYLLPVLHRKLENSEARTILLFPTKALSRDQQAAIENFSEAAKMELRTFTYDGDTSASARNRIRESGDFVITNPDMLHAGILPHHTMWIRLFENLETIVVDEMHTYRGVFGSHFANVMRRLLRIAAFYGKSPRIICASATIGNPGELAGKLFERPFDVVDENGAPSGRKVFLFYNPPVVQKELGIRASSVKEAAKLGGLFVDNNVHSILFCRSRTRVEVLTNYLKEASKQKANRVMAYRGGYLPNERRSIERDLREGKLLAVVSTNALELGIDIGSLDVSITVGFPGSISSLLQQSGRAGRKQNDAISILIATSEATDQYVVQHPEFLLGRSPEHGRINADNLLILIEHLKCAVFELPFKKGESFGRFAEVTELLDLLAQGRIVTRSGDDWHWSDDSYPANNISLRAGPRENFVIVDITDTGREKIIGEIDRFAAPTMIHPHAIYLHQSEPYYVEELLWEDRIAKIRKVEVDYYTDAQEKVDVSILESEVAGSCETFDLYKGELQLQRRAVMFKKIKFETHENLGWGDIHLPELEMHTQGFWMLFRDLDKLPGLDSDARIGATLAGVAHALGVVAPIHAMCDPRDMRFHAEVRNPVFALPCIYAVDNFPGGLELAYYVLGNLEVISQAAHDHVAACACEDGCPACIGLSEEKGMKSTVLALLEKIAVEKQRG</sequence>
<protein>
    <submittedName>
        <fullName evidence="5">DEAD/DEAH box helicase</fullName>
    </submittedName>
</protein>
<comment type="caution">
    <text evidence="5">The sequence shown here is derived from an EMBL/GenBank/DDBJ whole genome shotgun (WGS) entry which is preliminary data.</text>
</comment>
<dbReference type="EMBL" id="WBUI01000001">
    <property type="protein sequence ID" value="KAB2935454.1"/>
    <property type="molecule type" value="Genomic_DNA"/>
</dbReference>
<keyword evidence="1" id="KW-0547">Nucleotide-binding</keyword>
<keyword evidence="5" id="KW-0347">Helicase</keyword>
<dbReference type="InterPro" id="IPR014001">
    <property type="entry name" value="Helicase_ATP-bd"/>
</dbReference>
<dbReference type="InterPro" id="IPR018973">
    <property type="entry name" value="MZB"/>
</dbReference>
<feature type="domain" description="Helicase C-terminal" evidence="4">
    <location>
        <begin position="280"/>
        <end position="436"/>
    </location>
</feature>
<dbReference type="AlphaFoldDB" id="A0A833H5B5"/>
<dbReference type="Proteomes" id="UP000460298">
    <property type="component" value="Unassembled WGS sequence"/>
</dbReference>
<evidence type="ECO:0000313" key="6">
    <source>
        <dbReference type="Proteomes" id="UP000460298"/>
    </source>
</evidence>
<dbReference type="GO" id="GO:0043138">
    <property type="term" value="F:3'-5' DNA helicase activity"/>
    <property type="evidence" value="ECO:0007669"/>
    <property type="project" value="TreeGrafter"/>
</dbReference>
<dbReference type="Pfam" id="PF00271">
    <property type="entry name" value="Helicase_C"/>
    <property type="match status" value="1"/>
</dbReference>
<dbReference type="GO" id="GO:0003676">
    <property type="term" value="F:nucleic acid binding"/>
    <property type="evidence" value="ECO:0007669"/>
    <property type="project" value="InterPro"/>
</dbReference>
<dbReference type="PANTHER" id="PTHR47957:SF3">
    <property type="entry name" value="ATP-DEPENDENT HELICASE HRQ1"/>
    <property type="match status" value="1"/>
</dbReference>
<dbReference type="SMART" id="SM00487">
    <property type="entry name" value="DEXDc"/>
    <property type="match status" value="1"/>
</dbReference>
<evidence type="ECO:0000256" key="2">
    <source>
        <dbReference type="ARBA" id="ARBA00022840"/>
    </source>
</evidence>
<keyword evidence="2" id="KW-0067">ATP-binding</keyword>
<dbReference type="InterPro" id="IPR027417">
    <property type="entry name" value="P-loop_NTPase"/>
</dbReference>
<proteinExistence type="predicted"/>
<dbReference type="InterPro" id="IPR011545">
    <property type="entry name" value="DEAD/DEAH_box_helicase_dom"/>
</dbReference>
<evidence type="ECO:0000259" key="3">
    <source>
        <dbReference type="PROSITE" id="PS51192"/>
    </source>
</evidence>
<dbReference type="PROSITE" id="PS51192">
    <property type="entry name" value="HELICASE_ATP_BIND_1"/>
    <property type="match status" value="1"/>
</dbReference>
<dbReference type="Pfam" id="PF22982">
    <property type="entry name" value="WHD_HRQ1"/>
    <property type="match status" value="1"/>
</dbReference>
<dbReference type="CDD" id="cd18797">
    <property type="entry name" value="SF2_C_Hrq"/>
    <property type="match status" value="1"/>
</dbReference>
<reference evidence="5 6" key="1">
    <citation type="submission" date="2019-10" db="EMBL/GenBank/DDBJ databases">
        <title>Extracellular Electron Transfer in a Candidatus Methanoperedens spp. Enrichment Culture.</title>
        <authorList>
            <person name="Berger S."/>
            <person name="Rangel Shaw D."/>
            <person name="Berben T."/>
            <person name="In 'T Zandt M."/>
            <person name="Frank J."/>
            <person name="Reimann J."/>
            <person name="Jetten M.S.M."/>
            <person name="Welte C.U."/>
        </authorList>
    </citation>
    <scope>NUCLEOTIDE SEQUENCE [LARGE SCALE GENOMIC DNA]</scope>
    <source>
        <strain evidence="5">SB12</strain>
    </source>
</reference>
<dbReference type="Pfam" id="PF09369">
    <property type="entry name" value="MZB"/>
    <property type="match status" value="1"/>
</dbReference>
<evidence type="ECO:0000256" key="1">
    <source>
        <dbReference type="ARBA" id="ARBA00022741"/>
    </source>
</evidence>
<dbReference type="GO" id="GO:0036297">
    <property type="term" value="P:interstrand cross-link repair"/>
    <property type="evidence" value="ECO:0007669"/>
    <property type="project" value="TreeGrafter"/>
</dbReference>
<dbReference type="InterPro" id="IPR001650">
    <property type="entry name" value="Helicase_C-like"/>
</dbReference>
<dbReference type="PROSITE" id="PS51194">
    <property type="entry name" value="HELICASE_CTER"/>
    <property type="match status" value="1"/>
</dbReference>
<dbReference type="SUPFAM" id="SSF52540">
    <property type="entry name" value="P-loop containing nucleoside triphosphate hydrolases"/>
    <property type="match status" value="1"/>
</dbReference>
<dbReference type="Gene3D" id="3.40.50.300">
    <property type="entry name" value="P-loop containing nucleotide triphosphate hydrolases"/>
    <property type="match status" value="2"/>
</dbReference>